<keyword evidence="2 7" id="KW-0378">Hydrolase</keyword>
<evidence type="ECO:0000256" key="1">
    <source>
        <dbReference type="ARBA" id="ARBA00005641"/>
    </source>
</evidence>
<dbReference type="Gene3D" id="2.60.40.10">
    <property type="entry name" value="Immunoglobulins"/>
    <property type="match status" value="1"/>
</dbReference>
<dbReference type="Pfam" id="PF00150">
    <property type="entry name" value="Cellulase"/>
    <property type="match status" value="1"/>
</dbReference>
<protein>
    <submittedName>
        <fullName evidence="10">Cellulase family glycosylhydrolase</fullName>
    </submittedName>
</protein>
<dbReference type="RefSeq" id="WP_379925656.1">
    <property type="nucleotide sequence ID" value="NZ_JBHTJI010000001.1"/>
</dbReference>
<proteinExistence type="inferred from homology"/>
<keyword evidence="4" id="KW-0119">Carbohydrate metabolism</keyword>
<comment type="similarity">
    <text evidence="1 7">Belongs to the glycosyl hydrolase 5 (cellulase A) family.</text>
</comment>
<feature type="domain" description="BACON" evidence="9">
    <location>
        <begin position="73"/>
        <end position="127"/>
    </location>
</feature>
<dbReference type="EMBL" id="JBHTJI010000001">
    <property type="protein sequence ID" value="MFD0990070.1"/>
    <property type="molecule type" value="Genomic_DNA"/>
</dbReference>
<evidence type="ECO:0000256" key="6">
    <source>
        <dbReference type="ARBA" id="ARBA00023326"/>
    </source>
</evidence>
<evidence type="ECO:0000256" key="3">
    <source>
        <dbReference type="ARBA" id="ARBA00023001"/>
    </source>
</evidence>
<evidence type="ECO:0000256" key="7">
    <source>
        <dbReference type="RuleBase" id="RU361153"/>
    </source>
</evidence>
<sequence>MKTLNNKTIILALVFISQIGLFTCSSDSPTEKESTEEPIVYTLTSNASTVDFQSKESSFDVTITTNVDSWVMSTSGTSWISLSKTSGVSGTSVVKITALANTSISPRTSTVTINANKVNAVKITINQSGVASTNGIYPDYNTNPLPANATGMSSTATQIAANISLGWNIGNSLEAIGSETAWGNPKVTKALIDAVKANGFNAVRIPCAWNQYMSDATNAKIKTEWLNRVKEVVQYCTDNNMYVLLNIHWDSGWLENNINEANKTQVNAKQKAFWEQIATHLRDFDEHLLFASANEPAVENATEMSVLTSYHQTFINAVRSTGGKNAYRTLVVQGPSTDIEKTNNLMNTLPTDTASNRLMVEVHYYTPYQFALMDVDASWGKMFYYWGTGYHSITDNTRNATWGEETDLKNYFKSMKTKFIDIGIPVILGEFAAIRRTSLTGTNLQLHLDSRAYYLKTVVKESKANGLLPFYWDAGGLGNNGSGIFNRNTNTVFDTQALTALLEGLN</sequence>
<dbReference type="PANTHER" id="PTHR31297:SF41">
    <property type="entry name" value="ENDOGLUCANASE, PUTATIVE (AFU_ORTHOLOGUE AFUA_5G01830)-RELATED"/>
    <property type="match status" value="1"/>
</dbReference>
<evidence type="ECO:0000256" key="5">
    <source>
        <dbReference type="ARBA" id="ARBA00023295"/>
    </source>
</evidence>
<evidence type="ECO:0000313" key="10">
    <source>
        <dbReference type="EMBL" id="MFD0990070.1"/>
    </source>
</evidence>
<comment type="caution">
    <text evidence="10">The sequence shown here is derived from an EMBL/GenBank/DDBJ whole genome shotgun (WGS) entry which is preliminary data.</text>
</comment>
<organism evidence="10 11">
    <name type="scientific">Mariniflexile jejuense</name>
    <dbReference type="NCBI Taxonomy" id="1173582"/>
    <lineage>
        <taxon>Bacteria</taxon>
        <taxon>Pseudomonadati</taxon>
        <taxon>Bacteroidota</taxon>
        <taxon>Flavobacteriia</taxon>
        <taxon>Flavobacteriales</taxon>
        <taxon>Flavobacteriaceae</taxon>
        <taxon>Mariniflexile</taxon>
    </lineage>
</organism>
<reference evidence="11" key="1">
    <citation type="journal article" date="2019" name="Int. J. Syst. Evol. Microbiol.">
        <title>The Global Catalogue of Microorganisms (GCM) 10K type strain sequencing project: providing services to taxonomists for standard genome sequencing and annotation.</title>
        <authorList>
            <consortium name="The Broad Institute Genomics Platform"/>
            <consortium name="The Broad Institute Genome Sequencing Center for Infectious Disease"/>
            <person name="Wu L."/>
            <person name="Ma J."/>
        </authorList>
    </citation>
    <scope>NUCLEOTIDE SEQUENCE [LARGE SCALE GENOMIC DNA]</scope>
    <source>
        <strain evidence="11">CCUG 62414</strain>
    </source>
</reference>
<dbReference type="CDD" id="cd14948">
    <property type="entry name" value="BACON"/>
    <property type="match status" value="1"/>
</dbReference>
<evidence type="ECO:0000256" key="4">
    <source>
        <dbReference type="ARBA" id="ARBA00023277"/>
    </source>
</evidence>
<evidence type="ECO:0000259" key="9">
    <source>
        <dbReference type="Pfam" id="PF13004"/>
    </source>
</evidence>
<dbReference type="SUPFAM" id="SSF51445">
    <property type="entry name" value="(Trans)glycosidases"/>
    <property type="match status" value="1"/>
</dbReference>
<dbReference type="Pfam" id="PF13004">
    <property type="entry name" value="BACON"/>
    <property type="match status" value="1"/>
</dbReference>
<dbReference type="InterPro" id="IPR013783">
    <property type="entry name" value="Ig-like_fold"/>
</dbReference>
<dbReference type="Proteomes" id="UP001597061">
    <property type="component" value="Unassembled WGS sequence"/>
</dbReference>
<dbReference type="InterPro" id="IPR024361">
    <property type="entry name" value="BACON"/>
</dbReference>
<gene>
    <name evidence="10" type="ORF">ACFQ1R_08180</name>
</gene>
<keyword evidence="6" id="KW-0624">Polysaccharide degradation</keyword>
<dbReference type="InterPro" id="IPR017853">
    <property type="entry name" value="GH"/>
</dbReference>
<keyword evidence="3" id="KW-0136">Cellulose degradation</keyword>
<name>A0ABW3JIY4_9FLAO</name>
<feature type="domain" description="Glycoside hydrolase family 5" evidence="8">
    <location>
        <begin position="172"/>
        <end position="475"/>
    </location>
</feature>
<dbReference type="InterPro" id="IPR001547">
    <property type="entry name" value="Glyco_hydro_5"/>
</dbReference>
<dbReference type="Gene3D" id="3.20.20.80">
    <property type="entry name" value="Glycosidases"/>
    <property type="match status" value="1"/>
</dbReference>
<evidence type="ECO:0000259" key="8">
    <source>
        <dbReference type="Pfam" id="PF00150"/>
    </source>
</evidence>
<evidence type="ECO:0000256" key="2">
    <source>
        <dbReference type="ARBA" id="ARBA00022801"/>
    </source>
</evidence>
<keyword evidence="11" id="KW-1185">Reference proteome</keyword>
<dbReference type="PANTHER" id="PTHR31297">
    <property type="entry name" value="GLUCAN ENDO-1,6-BETA-GLUCOSIDASE B"/>
    <property type="match status" value="1"/>
</dbReference>
<keyword evidence="5 7" id="KW-0326">Glycosidase</keyword>
<dbReference type="InterPro" id="IPR050386">
    <property type="entry name" value="Glycosyl_hydrolase_5"/>
</dbReference>
<evidence type="ECO:0000313" key="11">
    <source>
        <dbReference type="Proteomes" id="UP001597061"/>
    </source>
</evidence>
<accession>A0ABW3JIY4</accession>